<protein>
    <recommendedName>
        <fullName evidence="11">Glycine--tRNA ligase beta subunit</fullName>
        <ecNumber evidence="11">6.1.1.14</ecNumber>
    </recommendedName>
    <alternativeName>
        <fullName evidence="11">Glycyl-tRNA synthetase beta subunit</fullName>
        <shortName evidence="11">GlyRS</shortName>
    </alternativeName>
</protein>
<evidence type="ECO:0000256" key="5">
    <source>
        <dbReference type="ARBA" id="ARBA00022598"/>
    </source>
</evidence>
<evidence type="ECO:0000313" key="14">
    <source>
        <dbReference type="Proteomes" id="UP000036771"/>
    </source>
</evidence>
<evidence type="ECO:0000256" key="1">
    <source>
        <dbReference type="ARBA" id="ARBA00004496"/>
    </source>
</evidence>
<name>A0A0K8MFE6_9PROT</name>
<dbReference type="GO" id="GO:0005829">
    <property type="term" value="C:cytosol"/>
    <property type="evidence" value="ECO:0007669"/>
    <property type="project" value="TreeGrafter"/>
</dbReference>
<dbReference type="GO" id="GO:0004820">
    <property type="term" value="F:glycine-tRNA ligase activity"/>
    <property type="evidence" value="ECO:0007669"/>
    <property type="project" value="UniProtKB-UniRule"/>
</dbReference>
<evidence type="ECO:0000313" key="13">
    <source>
        <dbReference type="EMBL" id="GAO98943.1"/>
    </source>
</evidence>
<dbReference type="InterPro" id="IPR008909">
    <property type="entry name" value="DALR_anticod-bd"/>
</dbReference>
<keyword evidence="7 11" id="KW-0067">ATP-binding</keyword>
<keyword evidence="4 11" id="KW-0963">Cytoplasm</keyword>
<keyword evidence="8 11" id="KW-0648">Protein biosynthesis</keyword>
<evidence type="ECO:0000256" key="4">
    <source>
        <dbReference type="ARBA" id="ARBA00022490"/>
    </source>
</evidence>
<dbReference type="HAMAP" id="MF_00255">
    <property type="entry name" value="Gly_tRNA_synth_beta"/>
    <property type="match status" value="1"/>
</dbReference>
<proteinExistence type="inferred from homology"/>
<evidence type="ECO:0000256" key="8">
    <source>
        <dbReference type="ARBA" id="ARBA00022917"/>
    </source>
</evidence>
<dbReference type="PANTHER" id="PTHR30075">
    <property type="entry name" value="GLYCYL-TRNA SYNTHETASE"/>
    <property type="match status" value="1"/>
</dbReference>
<dbReference type="AlphaFoldDB" id="A0A0K8MFE6"/>
<comment type="subunit">
    <text evidence="3 11">Tetramer of two alpha and two beta subunits.</text>
</comment>
<dbReference type="PANTHER" id="PTHR30075:SF2">
    <property type="entry name" value="GLYCINE--TRNA LIGASE, CHLOROPLASTIC_MITOCHONDRIAL 2"/>
    <property type="match status" value="1"/>
</dbReference>
<dbReference type="SMART" id="SM00836">
    <property type="entry name" value="DALR_1"/>
    <property type="match status" value="1"/>
</dbReference>
<dbReference type="NCBIfam" id="TIGR00211">
    <property type="entry name" value="glyS"/>
    <property type="match status" value="1"/>
</dbReference>
<keyword evidence="6 11" id="KW-0547">Nucleotide-binding</keyword>
<dbReference type="Pfam" id="PF02092">
    <property type="entry name" value="tRNA_synt_2f"/>
    <property type="match status" value="1"/>
</dbReference>
<dbReference type="OrthoDB" id="9775440at2"/>
<sequence>MFKELLIELFSEEIPARMQTDAAKNFKSLFSEKMTRRGIPFGSVNTYVTPRRLVLHAKDLPEKQEDWEEERRGPRIDAPSPAIEGFLASAGVTLRECEQRETPKGSFYFLTLKKQGQKIRDILPQVIREIIYEFPWPKSMRWAASQHSWVRPLHSGVCVFDEQTILFEVLMGKEEDPDAPRVYFNDISYGHRFLNPEPFKVKNFTQYSRELRARHVILDQEERKAEILTEVQKLAEEMGYQLHHDPGLLEEVTGLVEWPVFFTGSIDPSFMSLPPEVLVTSMRVHQRYFALETPEGALASSFIIVANTKARDKGKKIVLGNERVLKARLADAQFFYEQDKKISLQEHAKKLQNVIFHDLLGTMAEKVDRLKIAAEFLAPKFGISPGNCQKWIEILKADLVTEMVGEFPELQGTMGKYYAIAQGAEPQDAQAIEEHYSPRGSQDQLPASELGRFFALIDRFDTLIGFFAMGIKPTGSKDPYALRRTALGIIRLLEDEKKDFNFDDFLSWIYNCLREKPGIIPLESLDGQLREFFVERLKIYWRDQGISHDVMAAAFSVGRDDTLYVLKRRCQVLQKFLKSKNETGNALLSAYRRACNIIRIEEGKDRIDYRGEVDKSLLEEKAEIQLFEALQKLVPSFQEAFKSHNFASVMNELAMLKPVIDTYFNDVKVNADNPKIRANRLRTLSFFRLTIEKIADFSKIEDTL</sequence>
<evidence type="ECO:0000256" key="9">
    <source>
        <dbReference type="ARBA" id="ARBA00023146"/>
    </source>
</evidence>
<feature type="domain" description="DALR anticodon binding" evidence="12">
    <location>
        <begin position="587"/>
        <end position="694"/>
    </location>
</feature>
<dbReference type="EMBL" id="BBVC01000104">
    <property type="protein sequence ID" value="GAO98943.1"/>
    <property type="molecule type" value="Genomic_DNA"/>
</dbReference>
<dbReference type="Gene3D" id="1.10.730.10">
    <property type="entry name" value="Isoleucyl-tRNA Synthetase, Domain 1"/>
    <property type="match status" value="1"/>
</dbReference>
<reference evidence="13 14" key="1">
    <citation type="submission" date="2015-03" db="EMBL/GenBank/DDBJ databases">
        <title>Caedibacter varicaedens, whole genome shotgun sequence.</title>
        <authorList>
            <person name="Suzuki H."/>
            <person name="Dapper A.L."/>
            <person name="Gibson A.K."/>
            <person name="Jackson C."/>
            <person name="Lee H."/>
            <person name="Pejaver V.R."/>
            <person name="Doak T."/>
            <person name="Lynch M."/>
        </authorList>
    </citation>
    <scope>NUCLEOTIDE SEQUENCE [LARGE SCALE GENOMIC DNA]</scope>
</reference>
<dbReference type="GO" id="GO:0004814">
    <property type="term" value="F:arginine-tRNA ligase activity"/>
    <property type="evidence" value="ECO:0007669"/>
    <property type="project" value="InterPro"/>
</dbReference>
<dbReference type="GO" id="GO:0006420">
    <property type="term" value="P:arginyl-tRNA aminoacylation"/>
    <property type="evidence" value="ECO:0007669"/>
    <property type="project" value="InterPro"/>
</dbReference>
<evidence type="ECO:0000256" key="7">
    <source>
        <dbReference type="ARBA" id="ARBA00022840"/>
    </source>
</evidence>
<keyword evidence="9 11" id="KW-0030">Aminoacyl-tRNA synthetase</keyword>
<dbReference type="PRINTS" id="PR01045">
    <property type="entry name" value="TRNASYNTHGB"/>
</dbReference>
<organism evidence="13 14">
    <name type="scientific">Caedimonas varicaedens</name>
    <dbReference type="NCBI Taxonomy" id="1629334"/>
    <lineage>
        <taxon>Bacteria</taxon>
        <taxon>Pseudomonadati</taxon>
        <taxon>Pseudomonadota</taxon>
        <taxon>Alphaproteobacteria</taxon>
        <taxon>Holosporales</taxon>
        <taxon>Caedimonadaceae</taxon>
        <taxon>Caedimonas</taxon>
    </lineage>
</organism>
<dbReference type="Proteomes" id="UP000036771">
    <property type="component" value="Unassembled WGS sequence"/>
</dbReference>
<comment type="catalytic activity">
    <reaction evidence="10 11">
        <text>tRNA(Gly) + glycine + ATP = glycyl-tRNA(Gly) + AMP + diphosphate</text>
        <dbReference type="Rhea" id="RHEA:16013"/>
        <dbReference type="Rhea" id="RHEA-COMP:9664"/>
        <dbReference type="Rhea" id="RHEA-COMP:9683"/>
        <dbReference type="ChEBI" id="CHEBI:30616"/>
        <dbReference type="ChEBI" id="CHEBI:33019"/>
        <dbReference type="ChEBI" id="CHEBI:57305"/>
        <dbReference type="ChEBI" id="CHEBI:78442"/>
        <dbReference type="ChEBI" id="CHEBI:78522"/>
        <dbReference type="ChEBI" id="CHEBI:456215"/>
        <dbReference type="EC" id="6.1.1.14"/>
    </reaction>
</comment>
<dbReference type="Pfam" id="PF05746">
    <property type="entry name" value="DALR_1"/>
    <property type="match status" value="1"/>
</dbReference>
<dbReference type="GO" id="GO:0006426">
    <property type="term" value="P:glycyl-tRNA aminoacylation"/>
    <property type="evidence" value="ECO:0007669"/>
    <property type="project" value="UniProtKB-UniRule"/>
</dbReference>
<dbReference type="InterPro" id="IPR015944">
    <property type="entry name" value="Gly-tRNA-synth_bsu"/>
</dbReference>
<evidence type="ECO:0000256" key="2">
    <source>
        <dbReference type="ARBA" id="ARBA00008226"/>
    </source>
</evidence>
<keyword evidence="14" id="KW-1185">Reference proteome</keyword>
<keyword evidence="5 11" id="KW-0436">Ligase</keyword>
<comment type="subcellular location">
    <subcellularLocation>
        <location evidence="1 11">Cytoplasm</location>
    </subcellularLocation>
</comment>
<dbReference type="STRING" id="1629334.Cva_01613"/>
<dbReference type="SUPFAM" id="SSF109604">
    <property type="entry name" value="HD-domain/PDEase-like"/>
    <property type="match status" value="1"/>
</dbReference>
<dbReference type="GO" id="GO:0005524">
    <property type="term" value="F:ATP binding"/>
    <property type="evidence" value="ECO:0007669"/>
    <property type="project" value="UniProtKB-UniRule"/>
</dbReference>
<comment type="caution">
    <text evidence="13">The sequence shown here is derived from an EMBL/GenBank/DDBJ whole genome shotgun (WGS) entry which is preliminary data.</text>
</comment>
<evidence type="ECO:0000256" key="11">
    <source>
        <dbReference type="HAMAP-Rule" id="MF_00255"/>
    </source>
</evidence>
<evidence type="ECO:0000256" key="10">
    <source>
        <dbReference type="ARBA" id="ARBA00047937"/>
    </source>
</evidence>
<evidence type="ECO:0000256" key="6">
    <source>
        <dbReference type="ARBA" id="ARBA00022741"/>
    </source>
</evidence>
<comment type="similarity">
    <text evidence="2 11">Belongs to the class-II aminoacyl-tRNA synthetase family.</text>
</comment>
<evidence type="ECO:0000256" key="3">
    <source>
        <dbReference type="ARBA" id="ARBA00011209"/>
    </source>
</evidence>
<gene>
    <name evidence="11 13" type="primary">glyS</name>
    <name evidence="13" type="ORF">Cva_01613</name>
</gene>
<evidence type="ECO:0000259" key="12">
    <source>
        <dbReference type="SMART" id="SM00836"/>
    </source>
</evidence>
<accession>A0A0K8MFE6</accession>
<dbReference type="EC" id="6.1.1.14" evidence="11"/>
<dbReference type="PROSITE" id="PS50861">
    <property type="entry name" value="AA_TRNA_LIGASE_II_GLYAB"/>
    <property type="match status" value="1"/>
</dbReference>
<dbReference type="InterPro" id="IPR006194">
    <property type="entry name" value="Gly-tRNA-synth_heterodimer"/>
</dbReference>